<proteinExistence type="predicted"/>
<gene>
    <name evidence="4" type="ORF">ACFFF6_14210</name>
</gene>
<dbReference type="PANTHER" id="PTHR43877">
    <property type="entry name" value="AMINOALKYLPHOSPHONATE N-ACETYLTRANSFERASE-RELATED-RELATED"/>
    <property type="match status" value="1"/>
</dbReference>
<reference evidence="4 5" key="1">
    <citation type="submission" date="2024-09" db="EMBL/GenBank/DDBJ databases">
        <authorList>
            <person name="Sun Q."/>
            <person name="Mori K."/>
        </authorList>
    </citation>
    <scope>NUCLEOTIDE SEQUENCE [LARGE SCALE GENOMIC DNA]</scope>
    <source>
        <strain evidence="4 5">CICC 10874</strain>
    </source>
</reference>
<name>A0ABV6REX7_9MICO</name>
<keyword evidence="2 4" id="KW-0012">Acyltransferase</keyword>
<dbReference type="CDD" id="cd04301">
    <property type="entry name" value="NAT_SF"/>
    <property type="match status" value="1"/>
</dbReference>
<dbReference type="PROSITE" id="PS51186">
    <property type="entry name" value="GNAT"/>
    <property type="match status" value="1"/>
</dbReference>
<evidence type="ECO:0000256" key="2">
    <source>
        <dbReference type="ARBA" id="ARBA00023315"/>
    </source>
</evidence>
<organism evidence="4 5">
    <name type="scientific">Brachybacterium hainanense</name>
    <dbReference type="NCBI Taxonomy" id="1541174"/>
    <lineage>
        <taxon>Bacteria</taxon>
        <taxon>Bacillati</taxon>
        <taxon>Actinomycetota</taxon>
        <taxon>Actinomycetes</taxon>
        <taxon>Micrococcales</taxon>
        <taxon>Dermabacteraceae</taxon>
        <taxon>Brachybacterium</taxon>
    </lineage>
</organism>
<dbReference type="InterPro" id="IPR016181">
    <property type="entry name" value="Acyl_CoA_acyltransferase"/>
</dbReference>
<protein>
    <submittedName>
        <fullName evidence="4">GNAT family N-acetyltransferase</fullName>
        <ecNumber evidence="4">2.3.-.-</ecNumber>
    </submittedName>
</protein>
<dbReference type="EMBL" id="JBHLSV010000019">
    <property type="protein sequence ID" value="MFC0675114.1"/>
    <property type="molecule type" value="Genomic_DNA"/>
</dbReference>
<dbReference type="SUPFAM" id="SSF55729">
    <property type="entry name" value="Acyl-CoA N-acyltransferases (Nat)"/>
    <property type="match status" value="1"/>
</dbReference>
<keyword evidence="5" id="KW-1185">Reference proteome</keyword>
<keyword evidence="1 4" id="KW-0808">Transferase</keyword>
<comment type="caution">
    <text evidence="4">The sequence shown here is derived from an EMBL/GenBank/DDBJ whole genome shotgun (WGS) entry which is preliminary data.</text>
</comment>
<evidence type="ECO:0000256" key="1">
    <source>
        <dbReference type="ARBA" id="ARBA00022679"/>
    </source>
</evidence>
<evidence type="ECO:0000313" key="4">
    <source>
        <dbReference type="EMBL" id="MFC0675114.1"/>
    </source>
</evidence>
<dbReference type="EC" id="2.3.-.-" evidence="4"/>
<dbReference type="Pfam" id="PF13508">
    <property type="entry name" value="Acetyltransf_7"/>
    <property type="match status" value="1"/>
</dbReference>
<evidence type="ECO:0000259" key="3">
    <source>
        <dbReference type="PROSITE" id="PS51186"/>
    </source>
</evidence>
<dbReference type="Gene3D" id="3.40.630.30">
    <property type="match status" value="1"/>
</dbReference>
<feature type="domain" description="N-acetyltransferase" evidence="3">
    <location>
        <begin position="4"/>
        <end position="160"/>
    </location>
</feature>
<accession>A0ABV6REX7</accession>
<sequence>MSPRRIREAGAADVPRIVEIVEAAYRGRGGWTTEEGLVRGDRTSADEVAAMLAEPAVLLLVAADETGRVLGCCYTRRAGERAEFGLFAVDPAAQAGGIGRALVEEQVRRLQEAGVVELELHVLQGRTELIAWYERRGFSPTGETAPFPLDTALLADPSTRFDVLVRDLRSH</sequence>
<dbReference type="InterPro" id="IPR000182">
    <property type="entry name" value="GNAT_dom"/>
</dbReference>
<dbReference type="Proteomes" id="UP001589793">
    <property type="component" value="Unassembled WGS sequence"/>
</dbReference>
<dbReference type="RefSeq" id="WP_376981844.1">
    <property type="nucleotide sequence ID" value="NZ_JBHLSV010000019.1"/>
</dbReference>
<evidence type="ECO:0000313" key="5">
    <source>
        <dbReference type="Proteomes" id="UP001589793"/>
    </source>
</evidence>
<dbReference type="GO" id="GO:0016746">
    <property type="term" value="F:acyltransferase activity"/>
    <property type="evidence" value="ECO:0007669"/>
    <property type="project" value="UniProtKB-KW"/>
</dbReference>
<dbReference type="InterPro" id="IPR050832">
    <property type="entry name" value="Bact_Acetyltransf"/>
</dbReference>